<dbReference type="EC" id="4.2.3.4" evidence="7 18"/>
<dbReference type="InterPro" id="IPR050071">
    <property type="entry name" value="Dehydroquinate_synthase"/>
</dbReference>
<dbReference type="InterPro" id="IPR016037">
    <property type="entry name" value="DHQ_synth_AroB"/>
</dbReference>
<dbReference type="GO" id="GO:0000166">
    <property type="term" value="F:nucleotide binding"/>
    <property type="evidence" value="ECO:0007669"/>
    <property type="project" value="UniProtKB-KW"/>
</dbReference>
<keyword evidence="19" id="KW-0812">Transmembrane</keyword>
<evidence type="ECO:0000256" key="12">
    <source>
        <dbReference type="ARBA" id="ARBA00022741"/>
    </source>
</evidence>
<evidence type="ECO:0000256" key="17">
    <source>
        <dbReference type="ARBA" id="ARBA00023285"/>
    </source>
</evidence>
<keyword evidence="13 18" id="KW-0862">Zinc</keyword>
<comment type="pathway">
    <text evidence="5 18">Metabolic intermediate biosynthesis; chorismate biosynthesis; chorismate from D-erythrose 4-phosphate and phosphoenolpyruvate: step 2/7.</text>
</comment>
<dbReference type="GO" id="GO:0046872">
    <property type="term" value="F:metal ion binding"/>
    <property type="evidence" value="ECO:0007669"/>
    <property type="project" value="UniProtKB-KW"/>
</dbReference>
<feature type="binding site" evidence="18">
    <location>
        <position position="187"/>
    </location>
    <ligand>
        <name>Zn(2+)</name>
        <dbReference type="ChEBI" id="CHEBI:29105"/>
    </ligand>
</feature>
<dbReference type="KEGG" id="bco:Bcell_1874"/>
<keyword evidence="12 18" id="KW-0547">Nucleotide-binding</keyword>
<evidence type="ECO:0000256" key="16">
    <source>
        <dbReference type="ARBA" id="ARBA00023239"/>
    </source>
</evidence>
<feature type="domain" description="3-dehydroquinate synthase N-terminal" evidence="20">
    <location>
        <begin position="71"/>
        <end position="182"/>
    </location>
</feature>
<dbReference type="InterPro" id="IPR056179">
    <property type="entry name" value="DHQS_C"/>
</dbReference>
<keyword evidence="16 18" id="KW-0456">Lyase</keyword>
<gene>
    <name evidence="18" type="primary">aroB</name>
    <name evidence="22" type="ordered locus">Bcell_1874</name>
</gene>
<evidence type="ECO:0000256" key="10">
    <source>
        <dbReference type="ARBA" id="ARBA00022605"/>
    </source>
</evidence>
<feature type="transmembrane region" description="Helical" evidence="19">
    <location>
        <begin position="103"/>
        <end position="123"/>
    </location>
</feature>
<feature type="binding site" evidence="18">
    <location>
        <position position="250"/>
    </location>
    <ligand>
        <name>Zn(2+)</name>
        <dbReference type="ChEBI" id="CHEBI:29105"/>
    </ligand>
</feature>
<evidence type="ECO:0000256" key="8">
    <source>
        <dbReference type="ARBA" id="ARBA00017684"/>
    </source>
</evidence>
<dbReference type="PANTHER" id="PTHR43622:SF7">
    <property type="entry name" value="3-DEHYDROQUINATE SYNTHASE, CHLOROPLASTIC"/>
    <property type="match status" value="1"/>
</dbReference>
<dbReference type="NCBIfam" id="TIGR01357">
    <property type="entry name" value="aroB"/>
    <property type="match status" value="1"/>
</dbReference>
<dbReference type="PANTHER" id="PTHR43622">
    <property type="entry name" value="3-DEHYDROQUINATE SYNTHASE"/>
    <property type="match status" value="1"/>
</dbReference>
<feature type="binding site" evidence="18">
    <location>
        <begin position="133"/>
        <end position="134"/>
    </location>
    <ligand>
        <name>NAD(+)</name>
        <dbReference type="ChEBI" id="CHEBI:57540"/>
    </ligand>
</feature>
<dbReference type="CDD" id="cd08195">
    <property type="entry name" value="DHQS"/>
    <property type="match status" value="1"/>
</dbReference>
<evidence type="ECO:0000256" key="9">
    <source>
        <dbReference type="ARBA" id="ARBA00022490"/>
    </source>
</evidence>
<dbReference type="EMBL" id="CP002394">
    <property type="protein sequence ID" value="ADU30136.1"/>
    <property type="molecule type" value="Genomic_DNA"/>
</dbReference>
<proteinExistence type="inferred from homology"/>
<keyword evidence="19" id="KW-0472">Membrane</keyword>
<evidence type="ECO:0000256" key="13">
    <source>
        <dbReference type="ARBA" id="ARBA00022833"/>
    </source>
</evidence>
<evidence type="ECO:0000256" key="11">
    <source>
        <dbReference type="ARBA" id="ARBA00022723"/>
    </source>
</evidence>
<dbReference type="InterPro" id="IPR030963">
    <property type="entry name" value="DHQ_synth_fam"/>
</dbReference>
<dbReference type="GO" id="GO:0003856">
    <property type="term" value="F:3-dehydroquinate synthase activity"/>
    <property type="evidence" value="ECO:0007669"/>
    <property type="project" value="UniProtKB-UniRule"/>
</dbReference>
<evidence type="ECO:0000256" key="18">
    <source>
        <dbReference type="HAMAP-Rule" id="MF_00110"/>
    </source>
</evidence>
<comment type="cofactor">
    <cofactor evidence="18">
        <name>Co(2+)</name>
        <dbReference type="ChEBI" id="CHEBI:48828"/>
    </cofactor>
    <cofactor evidence="18">
        <name>Zn(2+)</name>
        <dbReference type="ChEBI" id="CHEBI:29105"/>
    </cofactor>
    <text evidence="18">Binds 1 divalent metal cation per subunit. Can use either Co(2+) or Zn(2+).</text>
</comment>
<dbReference type="FunFam" id="3.40.50.1970:FF:000007">
    <property type="entry name" value="Pentafunctional AROM polypeptide"/>
    <property type="match status" value="1"/>
</dbReference>
<comment type="similarity">
    <text evidence="6 18">Belongs to the sugar phosphate cyclases superfamily. Dehydroquinate synthase family.</text>
</comment>
<dbReference type="Proteomes" id="UP000001401">
    <property type="component" value="Chromosome"/>
</dbReference>
<dbReference type="InterPro" id="IPR030960">
    <property type="entry name" value="DHQS/DOIS_N"/>
</dbReference>
<comment type="cofactor">
    <cofactor evidence="2 18">
        <name>NAD(+)</name>
        <dbReference type="ChEBI" id="CHEBI:57540"/>
    </cofactor>
</comment>
<keyword evidence="15 18" id="KW-0057">Aromatic amino acid biosynthesis</keyword>
<dbReference type="Gene3D" id="3.40.50.1970">
    <property type="match status" value="1"/>
</dbReference>
<dbReference type="UniPathway" id="UPA00053">
    <property type="reaction ID" value="UER00085"/>
</dbReference>
<dbReference type="GO" id="GO:0008652">
    <property type="term" value="P:amino acid biosynthetic process"/>
    <property type="evidence" value="ECO:0007669"/>
    <property type="project" value="UniProtKB-KW"/>
</dbReference>
<dbReference type="SUPFAM" id="SSF56796">
    <property type="entry name" value="Dehydroquinate synthase-like"/>
    <property type="match status" value="1"/>
</dbReference>
<dbReference type="Pfam" id="PF24621">
    <property type="entry name" value="DHQS_C"/>
    <property type="match status" value="1"/>
</dbReference>
<feature type="binding site" evidence="18">
    <location>
        <begin position="109"/>
        <end position="113"/>
    </location>
    <ligand>
        <name>NAD(+)</name>
        <dbReference type="ChEBI" id="CHEBI:57540"/>
    </ligand>
</feature>
<feature type="binding site" evidence="18">
    <location>
        <position position="145"/>
    </location>
    <ligand>
        <name>NAD(+)</name>
        <dbReference type="ChEBI" id="CHEBI:57540"/>
    </ligand>
</feature>
<keyword evidence="10 18" id="KW-0028">Amino-acid biosynthesis</keyword>
<feature type="binding site" evidence="18">
    <location>
        <position position="154"/>
    </location>
    <ligand>
        <name>NAD(+)</name>
        <dbReference type="ChEBI" id="CHEBI:57540"/>
    </ligand>
</feature>
<keyword evidence="19" id="KW-1133">Transmembrane helix</keyword>
<dbReference type="eggNOG" id="COG0337">
    <property type="taxonomic scope" value="Bacteria"/>
</dbReference>
<feature type="binding site" evidence="18">
    <location>
        <position position="267"/>
    </location>
    <ligand>
        <name>Zn(2+)</name>
        <dbReference type="ChEBI" id="CHEBI:29105"/>
    </ligand>
</feature>
<dbReference type="GO" id="GO:0009423">
    <property type="term" value="P:chorismate biosynthetic process"/>
    <property type="evidence" value="ECO:0007669"/>
    <property type="project" value="UniProtKB-UniRule"/>
</dbReference>
<dbReference type="GO" id="GO:0009073">
    <property type="term" value="P:aromatic amino acid family biosynthetic process"/>
    <property type="evidence" value="ECO:0007669"/>
    <property type="project" value="UniProtKB-KW"/>
</dbReference>
<dbReference type="OrthoDB" id="9806583at2"/>
<evidence type="ECO:0000256" key="19">
    <source>
        <dbReference type="SAM" id="Phobius"/>
    </source>
</evidence>
<protein>
    <recommendedName>
        <fullName evidence="8 18">3-dehydroquinate synthase</fullName>
        <shortName evidence="18">DHQS</shortName>
        <ecNumber evidence="7 18">4.2.3.4</ecNumber>
    </recommendedName>
</protein>
<comment type="function">
    <text evidence="18">Catalyzes the conversion of 3-deoxy-D-arabino-heptulosonate 7-phosphate (DAHP) to dehydroquinate (DHQ).</text>
</comment>
<keyword evidence="17 18" id="KW-0170">Cobalt</keyword>
<dbReference type="HAMAP" id="MF_00110">
    <property type="entry name" value="DHQ_synthase"/>
    <property type="match status" value="1"/>
</dbReference>
<feature type="binding site" evidence="18">
    <location>
        <begin position="172"/>
        <end position="175"/>
    </location>
    <ligand>
        <name>NAD(+)</name>
        <dbReference type="ChEBI" id="CHEBI:57540"/>
    </ligand>
</feature>
<evidence type="ECO:0000313" key="23">
    <source>
        <dbReference type="Proteomes" id="UP000001401"/>
    </source>
</evidence>
<dbReference type="STRING" id="649639.Bcell_1874"/>
<accession>E6TZG2</accession>
<dbReference type="AlphaFoldDB" id="E6TZG2"/>
<dbReference type="HOGENOM" id="CLU_001201_0_2_9"/>
<comment type="cofactor">
    <cofactor evidence="3">
        <name>Zn(2+)</name>
        <dbReference type="ChEBI" id="CHEBI:29105"/>
    </cofactor>
</comment>
<evidence type="ECO:0000256" key="2">
    <source>
        <dbReference type="ARBA" id="ARBA00001911"/>
    </source>
</evidence>
<feature type="domain" description="3-dehydroquinate synthase C-terminal" evidence="21">
    <location>
        <begin position="184"/>
        <end position="327"/>
    </location>
</feature>
<evidence type="ECO:0000256" key="14">
    <source>
        <dbReference type="ARBA" id="ARBA00023027"/>
    </source>
</evidence>
<name>E6TZG2_EVAC2</name>
<comment type="catalytic activity">
    <reaction evidence="1 18">
        <text>7-phospho-2-dehydro-3-deoxy-D-arabino-heptonate = 3-dehydroquinate + phosphate</text>
        <dbReference type="Rhea" id="RHEA:21968"/>
        <dbReference type="ChEBI" id="CHEBI:32364"/>
        <dbReference type="ChEBI" id="CHEBI:43474"/>
        <dbReference type="ChEBI" id="CHEBI:58394"/>
        <dbReference type="EC" id="4.2.3.4"/>
    </reaction>
</comment>
<reference evidence="22" key="1">
    <citation type="submission" date="2010-12" db="EMBL/GenBank/DDBJ databases">
        <title>Complete sequence of Bacillus cellulosilyticus DSM 2522.</title>
        <authorList>
            <consortium name="US DOE Joint Genome Institute"/>
            <person name="Lucas S."/>
            <person name="Copeland A."/>
            <person name="Lapidus A."/>
            <person name="Cheng J.-F."/>
            <person name="Bruce D."/>
            <person name="Goodwin L."/>
            <person name="Pitluck S."/>
            <person name="Chertkov O."/>
            <person name="Detter J.C."/>
            <person name="Han C."/>
            <person name="Tapia R."/>
            <person name="Land M."/>
            <person name="Hauser L."/>
            <person name="Jeffries C."/>
            <person name="Kyrpides N."/>
            <person name="Ivanova N."/>
            <person name="Mikhailova N."/>
            <person name="Brumm P."/>
            <person name="Mead D."/>
            <person name="Woyke T."/>
        </authorList>
    </citation>
    <scope>NUCLEOTIDE SEQUENCE [LARGE SCALE GENOMIC DNA]</scope>
    <source>
        <strain evidence="22">DSM 2522</strain>
    </source>
</reference>
<organism evidence="22 23">
    <name type="scientific">Evansella cellulosilytica (strain ATCC 21833 / DSM 2522 / FERM P-1141 / JCM 9156 / N-4)</name>
    <name type="common">Bacillus cellulosilyticus</name>
    <dbReference type="NCBI Taxonomy" id="649639"/>
    <lineage>
        <taxon>Bacteria</taxon>
        <taxon>Bacillati</taxon>
        <taxon>Bacillota</taxon>
        <taxon>Bacilli</taxon>
        <taxon>Bacillales</taxon>
        <taxon>Bacillaceae</taxon>
        <taxon>Evansella</taxon>
    </lineage>
</organism>
<evidence type="ECO:0000256" key="4">
    <source>
        <dbReference type="ARBA" id="ARBA00004496"/>
    </source>
</evidence>
<evidence type="ECO:0000256" key="7">
    <source>
        <dbReference type="ARBA" id="ARBA00013031"/>
    </source>
</evidence>
<keyword evidence="14 18" id="KW-0520">NAD</keyword>
<dbReference type="Pfam" id="PF01761">
    <property type="entry name" value="DHQ_synthase"/>
    <property type="match status" value="1"/>
</dbReference>
<evidence type="ECO:0000256" key="5">
    <source>
        <dbReference type="ARBA" id="ARBA00004661"/>
    </source>
</evidence>
<evidence type="ECO:0000313" key="22">
    <source>
        <dbReference type="EMBL" id="ADU30136.1"/>
    </source>
</evidence>
<keyword evidence="9 18" id="KW-0963">Cytoplasm</keyword>
<evidence type="ECO:0000256" key="1">
    <source>
        <dbReference type="ARBA" id="ARBA00001393"/>
    </source>
</evidence>
<comment type="subcellular location">
    <subcellularLocation>
        <location evidence="4 18">Cytoplasm</location>
    </subcellularLocation>
</comment>
<evidence type="ECO:0000256" key="3">
    <source>
        <dbReference type="ARBA" id="ARBA00001947"/>
    </source>
</evidence>
<dbReference type="Gene3D" id="1.20.1090.10">
    <property type="entry name" value="Dehydroquinate synthase-like - alpha domain"/>
    <property type="match status" value="1"/>
</dbReference>
<comment type="caution">
    <text evidence="18">Lacks conserved residue(s) required for the propagation of feature annotation.</text>
</comment>
<evidence type="ECO:0000259" key="21">
    <source>
        <dbReference type="Pfam" id="PF24621"/>
    </source>
</evidence>
<evidence type="ECO:0000256" key="15">
    <source>
        <dbReference type="ARBA" id="ARBA00023141"/>
    </source>
</evidence>
<keyword evidence="11 18" id="KW-0479">Metal-binding</keyword>
<sequence>MNGAKLQVKATSHEYPIIIECGCHKQVFKKINEYVDMKPSAYFIITDELVSHHYLTAVKASFPNTIPLYTYVITPGEQSKSFCSYEEVMTAALQNKLDRKSMIIALGGGVVGDLAGFVAATYMRGVPFVQIPTTLLAHDSSVGGKVGINHELGKNMVGAFHAPSLVLYDPECLLTLPEKEWRSGFAEVIKHGFIADPSFLNWLEGNISSFSNWDMNILTKLLRDSIAVKARIVEEDEKEKGIRAFLNFGHTLGHAIEAELGYGNMSHGEAVVIGMLFAFKLSEEYYGNELNYDRYFSKLVNLGYDLNIPKTLTAERLLERMKVDKKAHSQSIHFVLLKEIGEPELVKINEKDLYDLLQREVSK</sequence>
<dbReference type="PIRSF" id="PIRSF001455">
    <property type="entry name" value="DHQ_synth"/>
    <property type="match status" value="1"/>
</dbReference>
<keyword evidence="23" id="KW-1185">Reference proteome</keyword>
<evidence type="ECO:0000256" key="6">
    <source>
        <dbReference type="ARBA" id="ARBA00005412"/>
    </source>
</evidence>
<dbReference type="GO" id="GO:0005737">
    <property type="term" value="C:cytoplasm"/>
    <property type="evidence" value="ECO:0007669"/>
    <property type="project" value="UniProtKB-SubCell"/>
</dbReference>
<evidence type="ECO:0000259" key="20">
    <source>
        <dbReference type="Pfam" id="PF01761"/>
    </source>
</evidence>